<gene>
    <name evidence="2" type="ORF">EAH73_07330</name>
</gene>
<dbReference type="EMBL" id="RCYZ01000002">
    <property type="protein sequence ID" value="TPG67514.1"/>
    <property type="molecule type" value="Genomic_DNA"/>
</dbReference>
<protein>
    <submittedName>
        <fullName evidence="2">Uncharacterized protein</fullName>
    </submittedName>
</protein>
<keyword evidence="1" id="KW-0812">Transmembrane</keyword>
<keyword evidence="1" id="KW-0472">Membrane</keyword>
<dbReference type="Proteomes" id="UP000317646">
    <property type="component" value="Unassembled WGS sequence"/>
</dbReference>
<dbReference type="AlphaFoldDB" id="A0A502H0A1"/>
<feature type="transmembrane region" description="Helical" evidence="1">
    <location>
        <begin position="149"/>
        <end position="167"/>
    </location>
</feature>
<keyword evidence="3" id="KW-1185">Reference proteome</keyword>
<evidence type="ECO:0000256" key="1">
    <source>
        <dbReference type="SAM" id="Phobius"/>
    </source>
</evidence>
<reference evidence="2 3" key="1">
    <citation type="journal article" date="2019" name="Environ. Microbiol.">
        <title>Species interactions and distinct microbial communities in high Arctic permafrost affected cryosols are associated with the CH4 and CO2 gas fluxes.</title>
        <authorList>
            <person name="Altshuler I."/>
            <person name="Hamel J."/>
            <person name="Turney S."/>
            <person name="Magnuson E."/>
            <person name="Levesque R."/>
            <person name="Greer C."/>
            <person name="Whyte L.G."/>
        </authorList>
    </citation>
    <scope>NUCLEOTIDE SEQUENCE [LARGE SCALE GENOMIC DNA]</scope>
    <source>
        <strain evidence="2 3">S9.2P</strain>
    </source>
</reference>
<evidence type="ECO:0000313" key="3">
    <source>
        <dbReference type="Proteomes" id="UP000317646"/>
    </source>
</evidence>
<feature type="transmembrane region" description="Helical" evidence="1">
    <location>
        <begin position="66"/>
        <end position="89"/>
    </location>
</feature>
<sequence length="300" mass="31409">MPRRGALLFLIAGGAAATVLAFGYVYALWYCRLVNGLLCLAFGGALGAVLAQLVRRGRLRSPRGAAGLALPVGLAAVYLQWSVYLALLFGAGGAPGGPAQGRAGAPFHFRAWAGLLAHPGRLVAELAAVNQAHIWTLDRRGPGPGPSLVMFWVAEAVIIVGGACLGARAQAKQPFSEATGAWARCATMPQPLRYATDPAALRTALEAGRFDGLLPCATKLDVAQMIRHKQTSFARLELYAAPGDAHGCYLMLANFEKKIQKGLTVYGVVPVVERLAISAATHAALTQRFGTAWAPSGAAQ</sequence>
<keyword evidence="1" id="KW-1133">Transmembrane helix</keyword>
<feature type="transmembrane region" description="Helical" evidence="1">
    <location>
        <begin position="7"/>
        <end position="27"/>
    </location>
</feature>
<proteinExistence type="predicted"/>
<accession>A0A502H0A1</accession>
<evidence type="ECO:0000313" key="2">
    <source>
        <dbReference type="EMBL" id="TPG67514.1"/>
    </source>
</evidence>
<feature type="transmembrane region" description="Helical" evidence="1">
    <location>
        <begin position="33"/>
        <end position="54"/>
    </location>
</feature>
<name>A0A502H0A1_9BACT</name>
<comment type="caution">
    <text evidence="2">The sequence shown here is derived from an EMBL/GenBank/DDBJ whole genome shotgun (WGS) entry which is preliminary data.</text>
</comment>
<organism evidence="2 3">
    <name type="scientific">Hymenobacter nivis</name>
    <dbReference type="NCBI Taxonomy" id="1850093"/>
    <lineage>
        <taxon>Bacteria</taxon>
        <taxon>Pseudomonadati</taxon>
        <taxon>Bacteroidota</taxon>
        <taxon>Cytophagia</taxon>
        <taxon>Cytophagales</taxon>
        <taxon>Hymenobacteraceae</taxon>
        <taxon>Hymenobacter</taxon>
    </lineage>
</organism>